<evidence type="ECO:0000256" key="2">
    <source>
        <dbReference type="SAM" id="SignalP"/>
    </source>
</evidence>
<sequence>MQIKQLALFTSVLPAVLAGVIPLKATHTPSIPSAEDLVTRQLNDATGALDKVTSAASPATGALGGLPGGLNGRSNKDRRPINAAEIPVTDNSNDELAARNLDNVSGLTSGLPALGTVGGDLPGE</sequence>
<feature type="compositionally biased region" description="Gly residues" evidence="1">
    <location>
        <begin position="62"/>
        <end position="71"/>
    </location>
</feature>
<evidence type="ECO:0000313" key="4">
    <source>
        <dbReference type="Proteomes" id="UP001437256"/>
    </source>
</evidence>
<evidence type="ECO:0000256" key="1">
    <source>
        <dbReference type="SAM" id="MobiDB-lite"/>
    </source>
</evidence>
<comment type="caution">
    <text evidence="3">The sequence shown here is derived from an EMBL/GenBank/DDBJ whole genome shotgun (WGS) entry which is preliminary data.</text>
</comment>
<feature type="region of interest" description="Disordered" evidence="1">
    <location>
        <begin position="105"/>
        <end position="124"/>
    </location>
</feature>
<reference evidence="3 4" key="1">
    <citation type="submission" date="2024-05" db="EMBL/GenBank/DDBJ databases">
        <title>A draft genome resource for the thread blight pathogen Marasmius tenuissimus strain MS-2.</title>
        <authorList>
            <person name="Yulfo-Soto G.E."/>
            <person name="Baruah I.K."/>
            <person name="Amoako-Attah I."/>
            <person name="Bukari Y."/>
            <person name="Meinhardt L.W."/>
            <person name="Bailey B.A."/>
            <person name="Cohen S.P."/>
        </authorList>
    </citation>
    <scope>NUCLEOTIDE SEQUENCE [LARGE SCALE GENOMIC DNA]</scope>
    <source>
        <strain evidence="3 4">MS-2</strain>
    </source>
</reference>
<feature type="signal peptide" evidence="2">
    <location>
        <begin position="1"/>
        <end position="18"/>
    </location>
</feature>
<proteinExistence type="predicted"/>
<name>A0ABR2ZMY9_9AGAR</name>
<organism evidence="3 4">
    <name type="scientific">Marasmius tenuissimus</name>
    <dbReference type="NCBI Taxonomy" id="585030"/>
    <lineage>
        <taxon>Eukaryota</taxon>
        <taxon>Fungi</taxon>
        <taxon>Dikarya</taxon>
        <taxon>Basidiomycota</taxon>
        <taxon>Agaricomycotina</taxon>
        <taxon>Agaricomycetes</taxon>
        <taxon>Agaricomycetidae</taxon>
        <taxon>Agaricales</taxon>
        <taxon>Marasmiineae</taxon>
        <taxon>Marasmiaceae</taxon>
        <taxon>Marasmius</taxon>
    </lineage>
</organism>
<keyword evidence="2" id="KW-0732">Signal</keyword>
<protein>
    <submittedName>
        <fullName evidence="3">Uncharacterized protein</fullName>
    </submittedName>
</protein>
<dbReference type="EMBL" id="JBBXMP010000124">
    <property type="protein sequence ID" value="KAL0061752.1"/>
    <property type="molecule type" value="Genomic_DNA"/>
</dbReference>
<dbReference type="Proteomes" id="UP001437256">
    <property type="component" value="Unassembled WGS sequence"/>
</dbReference>
<evidence type="ECO:0000313" key="3">
    <source>
        <dbReference type="EMBL" id="KAL0061752.1"/>
    </source>
</evidence>
<keyword evidence="4" id="KW-1185">Reference proteome</keyword>
<accession>A0ABR2ZMY9</accession>
<feature type="chain" id="PRO_5045361044" evidence="2">
    <location>
        <begin position="19"/>
        <end position="124"/>
    </location>
</feature>
<gene>
    <name evidence="3" type="ORF">AAF712_011426</name>
</gene>
<feature type="region of interest" description="Disordered" evidence="1">
    <location>
        <begin position="53"/>
        <end position="78"/>
    </location>
</feature>